<proteinExistence type="predicted"/>
<organism evidence="1 2">
    <name type="scientific">Candidatus Pantoea communis</name>
    <dbReference type="NCBI Taxonomy" id="2608354"/>
    <lineage>
        <taxon>Bacteria</taxon>
        <taxon>Pseudomonadati</taxon>
        <taxon>Pseudomonadota</taxon>
        <taxon>Gammaproteobacteria</taxon>
        <taxon>Enterobacterales</taxon>
        <taxon>Erwiniaceae</taxon>
        <taxon>Pantoea</taxon>
    </lineage>
</organism>
<dbReference type="Proteomes" id="UP001515780">
    <property type="component" value="Unassembled WGS sequence"/>
</dbReference>
<sequence>MHNDYIISQIESDRSLALRLENAVKGVSENLAKQMSQIGSGVTRLSWYTSCLTDNYLDVCSKLKDEDVRFLLGLREIYKRQSIAVDIIQIYVEHEIKNLNSHGRDKIIKELSGYGSRIASNFGLSNGISLSIALAVTRGLNISGFHVGKWTAIPVMATGLYGVVQDAAESAGRLKMLNPLFYHVLYTKKLEMMYFIVEPVLGHVIKDSFFDENTIIKNLKHLLTMSGNM</sequence>
<gene>
    <name evidence="1" type="ORF">F3J37_00870</name>
</gene>
<accession>A0ABX0RHW1</accession>
<comment type="caution">
    <text evidence="1">The sequence shown here is derived from an EMBL/GenBank/DDBJ whole genome shotgun (WGS) entry which is preliminary data.</text>
</comment>
<dbReference type="RefSeq" id="WP_166931294.1">
    <property type="nucleotide sequence ID" value="NZ_VWXC01000001.1"/>
</dbReference>
<evidence type="ECO:0000313" key="2">
    <source>
        <dbReference type="Proteomes" id="UP001515780"/>
    </source>
</evidence>
<name>A0ABX0RHW1_9GAMM</name>
<keyword evidence="2" id="KW-1185">Reference proteome</keyword>
<evidence type="ECO:0000313" key="1">
    <source>
        <dbReference type="EMBL" id="NIG17228.1"/>
    </source>
</evidence>
<protein>
    <submittedName>
        <fullName evidence="1">Uncharacterized protein</fullName>
    </submittedName>
</protein>
<reference evidence="1 2" key="1">
    <citation type="journal article" date="2019" name="bioRxiv">
        <title>Bacteria contribute to plant secondary compound degradation in a generalist herbivore system.</title>
        <authorList>
            <person name="Francoeur C.B."/>
            <person name="Khadempour L."/>
            <person name="Moreira-Soto R.D."/>
            <person name="Gotting K."/>
            <person name="Book A.J."/>
            <person name="Pinto-Tomas A.A."/>
            <person name="Keefover-Ring K."/>
            <person name="Currie C.R."/>
        </authorList>
    </citation>
    <scope>NUCLEOTIDE SEQUENCE [LARGE SCALE GENOMIC DNA]</scope>
    <source>
        <strain evidence="1">Al-1710</strain>
    </source>
</reference>
<dbReference type="EMBL" id="VWXC01000001">
    <property type="protein sequence ID" value="NIG17228.1"/>
    <property type="molecule type" value="Genomic_DNA"/>
</dbReference>